<dbReference type="SUPFAM" id="SSF56436">
    <property type="entry name" value="C-type lectin-like"/>
    <property type="match status" value="1"/>
</dbReference>
<dbReference type="SUPFAM" id="SSF56024">
    <property type="entry name" value="Phospholipase D/nuclease"/>
    <property type="match status" value="1"/>
</dbReference>
<dbReference type="InterPro" id="IPR016187">
    <property type="entry name" value="CTDL_fold"/>
</dbReference>
<proteinExistence type="predicted"/>
<feature type="non-terminal residue" evidence="2">
    <location>
        <position position="1"/>
    </location>
</feature>
<dbReference type="AlphaFoldDB" id="A0A0F9G733"/>
<dbReference type="Gene3D" id="3.30.870.10">
    <property type="entry name" value="Endonuclease Chain A"/>
    <property type="match status" value="1"/>
</dbReference>
<gene>
    <name evidence="2" type="ORF">LCGC14_2219010</name>
</gene>
<dbReference type="Gene3D" id="3.90.1580.10">
    <property type="entry name" value="paralog of FGE (formylglycine-generating enzyme)"/>
    <property type="match status" value="1"/>
</dbReference>
<comment type="caution">
    <text evidence="2">The sequence shown here is derived from an EMBL/GenBank/DDBJ whole genome shotgun (WGS) entry which is preliminary data.</text>
</comment>
<accession>A0A0F9G733</accession>
<feature type="non-terminal residue" evidence="2">
    <location>
        <position position="616"/>
    </location>
</feature>
<feature type="domain" description="Sulfatase-modifying factor enzyme-like" evidence="1">
    <location>
        <begin position="412"/>
        <end position="609"/>
    </location>
</feature>
<protein>
    <recommendedName>
        <fullName evidence="1">Sulfatase-modifying factor enzyme-like domain-containing protein</fullName>
    </recommendedName>
</protein>
<reference evidence="2" key="1">
    <citation type="journal article" date="2015" name="Nature">
        <title>Complex archaea that bridge the gap between prokaryotes and eukaryotes.</title>
        <authorList>
            <person name="Spang A."/>
            <person name="Saw J.H."/>
            <person name="Jorgensen S.L."/>
            <person name="Zaremba-Niedzwiedzka K."/>
            <person name="Martijn J."/>
            <person name="Lind A.E."/>
            <person name="van Eijk R."/>
            <person name="Schleper C."/>
            <person name="Guy L."/>
            <person name="Ettema T.J."/>
        </authorList>
    </citation>
    <scope>NUCLEOTIDE SEQUENCE</scope>
</reference>
<dbReference type="GO" id="GO:0120147">
    <property type="term" value="F:formylglycine-generating oxidase activity"/>
    <property type="evidence" value="ECO:0007669"/>
    <property type="project" value="TreeGrafter"/>
</dbReference>
<dbReference type="PANTHER" id="PTHR23150:SF19">
    <property type="entry name" value="FORMYLGLYCINE-GENERATING ENZYME"/>
    <property type="match status" value="1"/>
</dbReference>
<dbReference type="InterPro" id="IPR051043">
    <property type="entry name" value="Sulfatase_Mod_Factor_Kinase"/>
</dbReference>
<name>A0A0F9G733_9ZZZZ</name>
<dbReference type="InterPro" id="IPR005532">
    <property type="entry name" value="SUMF_dom"/>
</dbReference>
<dbReference type="Pfam" id="PF03781">
    <property type="entry name" value="FGE-sulfatase"/>
    <property type="match status" value="1"/>
</dbReference>
<evidence type="ECO:0000259" key="1">
    <source>
        <dbReference type="Pfam" id="PF03781"/>
    </source>
</evidence>
<organism evidence="2">
    <name type="scientific">marine sediment metagenome</name>
    <dbReference type="NCBI Taxonomy" id="412755"/>
    <lineage>
        <taxon>unclassified sequences</taxon>
        <taxon>metagenomes</taxon>
        <taxon>ecological metagenomes</taxon>
    </lineage>
</organism>
<dbReference type="EMBL" id="LAZR01029609">
    <property type="protein sequence ID" value="KKL59072.1"/>
    <property type="molecule type" value="Genomic_DNA"/>
</dbReference>
<dbReference type="InterPro" id="IPR042095">
    <property type="entry name" value="SUMF_sf"/>
</dbReference>
<dbReference type="PANTHER" id="PTHR23150">
    <property type="entry name" value="SULFATASE MODIFYING FACTOR 1, 2"/>
    <property type="match status" value="1"/>
</dbReference>
<evidence type="ECO:0000313" key="2">
    <source>
        <dbReference type="EMBL" id="KKL59072.1"/>
    </source>
</evidence>
<sequence>EENLEGQEIIEYLKSFKELLSSKTEIDSDLQELAEFYYNRLSQSLLSFISLIQGFTEFKEIHQEYKESLYNVRICLFPFLKRSKVKLINEHQSRDVLITQIKSTKDEIVLASDRVTKTALDRTLLNDIKGKGNESKRFLRILWGREWENKTNLSPKVRIQLNDARNTIKMAQSILGNRLKTSLEPMENHAKFALFDGCRGLVTSENILSYGGEKGIYESRELGIFIQSLPVVRHLQGWAIFHRLNHLHPDRTVSEMGYRPYEWIVFGSDCYFSFEIIKDELNFDFSNLCYIQGGIEDFLINPNPGEIDDFDKKLLQERLACYLERNELIQDSFIEYLWKEGKRYYLLKPTLDKNWIPYIEPIMKDEIQEITIIDVEKLGKIANQKQLKKKMGKKDHGDIVQKEDPIIEEIMNDMVLIKSGSFMMGDNEVFYDRPVHNVEITQDFYMSKYMVTQRLWENIMGKLPVIPPKQRSPNFPVIYINYYDVQEFLKNLNSLLGSGNFDLPSDAQWEYACRAGSKGKYCFGNNQKLLDQYAWSQINSDRKIHDIGLLKPNDWGLYDMHGLMYELVKDDIRKFTKISVKDPVGPLTSDMGIARGGSWGKYPFPKNIKNQFFRCG</sequence>